<feature type="transmembrane region" description="Helical" evidence="2">
    <location>
        <begin position="586"/>
        <end position="608"/>
    </location>
</feature>
<feature type="compositionally biased region" description="Basic and acidic residues" evidence="1">
    <location>
        <begin position="625"/>
        <end position="635"/>
    </location>
</feature>
<feature type="compositionally biased region" description="Basic and acidic residues" evidence="1">
    <location>
        <begin position="282"/>
        <end position="291"/>
    </location>
</feature>
<feature type="transmembrane region" description="Helical" evidence="2">
    <location>
        <begin position="396"/>
        <end position="419"/>
    </location>
</feature>
<evidence type="ECO:0000313" key="4">
    <source>
        <dbReference type="Proteomes" id="UP000241890"/>
    </source>
</evidence>
<dbReference type="Proteomes" id="UP000241890">
    <property type="component" value="Unassembled WGS sequence"/>
</dbReference>
<gene>
    <name evidence="3" type="ORF">FCC1311_108522</name>
</gene>
<feature type="compositionally biased region" description="Low complexity" evidence="1">
    <location>
        <begin position="191"/>
        <end position="212"/>
    </location>
</feature>
<feature type="transmembrane region" description="Helical" evidence="2">
    <location>
        <begin position="520"/>
        <end position="538"/>
    </location>
</feature>
<feature type="compositionally biased region" description="Basic and acidic residues" evidence="1">
    <location>
        <begin position="67"/>
        <end position="83"/>
    </location>
</feature>
<feature type="region of interest" description="Disordered" evidence="1">
    <location>
        <begin position="136"/>
        <end position="212"/>
    </location>
</feature>
<name>A0A2R5GUV3_9STRA</name>
<keyword evidence="2" id="KW-0812">Transmembrane</keyword>
<feature type="compositionally biased region" description="Low complexity" evidence="1">
    <location>
        <begin position="147"/>
        <end position="172"/>
    </location>
</feature>
<keyword evidence="2" id="KW-0472">Membrane</keyword>
<evidence type="ECO:0000313" key="3">
    <source>
        <dbReference type="EMBL" id="GBG34630.1"/>
    </source>
</evidence>
<feature type="region of interest" description="Disordered" evidence="1">
    <location>
        <begin position="232"/>
        <end position="311"/>
    </location>
</feature>
<evidence type="ECO:0000256" key="1">
    <source>
        <dbReference type="SAM" id="MobiDB-lite"/>
    </source>
</evidence>
<feature type="region of interest" description="Disordered" evidence="1">
    <location>
        <begin position="799"/>
        <end position="820"/>
    </location>
</feature>
<feature type="transmembrane region" description="Helical" evidence="2">
    <location>
        <begin position="12"/>
        <end position="33"/>
    </location>
</feature>
<feature type="region of interest" description="Disordered" evidence="1">
    <location>
        <begin position="625"/>
        <end position="662"/>
    </location>
</feature>
<protein>
    <recommendedName>
        <fullName evidence="5">Transmembrane protein</fullName>
    </recommendedName>
</protein>
<feature type="region of interest" description="Disordered" evidence="1">
    <location>
        <begin position="338"/>
        <end position="361"/>
    </location>
</feature>
<organism evidence="3 4">
    <name type="scientific">Hondaea fermentalgiana</name>
    <dbReference type="NCBI Taxonomy" id="2315210"/>
    <lineage>
        <taxon>Eukaryota</taxon>
        <taxon>Sar</taxon>
        <taxon>Stramenopiles</taxon>
        <taxon>Bigyra</taxon>
        <taxon>Labyrinthulomycetes</taxon>
        <taxon>Thraustochytrida</taxon>
        <taxon>Thraustochytriidae</taxon>
        <taxon>Hondaea</taxon>
    </lineage>
</organism>
<keyword evidence="4" id="KW-1185">Reference proteome</keyword>
<feature type="region of interest" description="Disordered" evidence="1">
    <location>
        <begin position="694"/>
        <end position="717"/>
    </location>
</feature>
<comment type="caution">
    <text evidence="3">The sequence shown here is derived from an EMBL/GenBank/DDBJ whole genome shotgun (WGS) entry which is preliminary data.</text>
</comment>
<sequence length="879" mass="93404">MGASWVDAVLGALGSAVLGLVGFLALCLVVGVLREARTTVADSRWFKKAFSRLEGARSRQGAATLRGETESGEHARGPSTHNLKEKIQKVMKGSKNPNQTKKAATLHQDLHVHTATQAAQYQQQDHNHQKDAIQNPQHQVNGGRRGALSSYNSSTSSRPASAASRRALQPPSQDAVPFQPESDASSLLERASTPPQASMSSSAAATSSSGLNLSARRNVAAATAAKRRLFGNQGGVSVTGPRGSTPTASDVMGPPLHPQSADAKSSRRRPPPTGLGSAGGSERQRFKERARAVSSKFKRAPRPPRQSWSAFVQRQATNGNSSDEDDDDLTHDCSQLHARQGDTDDEGDVTQHGSAGTISTPSLTRDVEVHGCQTCDIEADSPNTEAGRLQESAFVYFAKSTLVAVLLGVMALCLLLSLLCLDADNEVEAEAAATHTLAETGTFEAMRACMAKTQKARFSSAQNECAAFSSLAAFRQGTRSISFLGCVCEQIVWPWAPSLVKGPVDAFLASLKASSSVQSAGLAALSVALGVVKVLAMLKDLLIKFCMHVASSATHHMLTKSHQGETFVAEGEGGGGEAPQEGVGRLFFSGGIFMTVAVAIVAASRLSYKEIVACMGINVSKKSDDKADAERETIVPHDSPPSAQANDRGSDKGATSDFGDLNGRKDEDYAAAVFSDAHGNTKVNLADDGIVAGGGDFNQASDESLDHGPDSHDSVSWDNLSRTVSRDLYVASAYAGTGNGSQGRKFRLGRTESSPEPQSALQRSRDRFPFMGHSQPDIQLLASSYSNASAPVISGKLQGLSAGGSETSQETSLDPPSLESKRLEAERFRIERLHERLQQSMDRISRSLHVPRDDESLSTVRESFKSVESSLCYRRGLRS</sequence>
<feature type="compositionally biased region" description="Polar residues" evidence="1">
    <location>
        <begin position="751"/>
        <end position="762"/>
    </location>
</feature>
<proteinExistence type="predicted"/>
<feature type="region of interest" description="Disordered" evidence="1">
    <location>
        <begin position="740"/>
        <end position="763"/>
    </location>
</feature>
<dbReference type="AlphaFoldDB" id="A0A2R5GUV3"/>
<evidence type="ECO:0008006" key="5">
    <source>
        <dbReference type="Google" id="ProtNLM"/>
    </source>
</evidence>
<feature type="compositionally biased region" description="Polar residues" evidence="1">
    <location>
        <begin position="804"/>
        <end position="814"/>
    </location>
</feature>
<dbReference type="InParanoid" id="A0A2R5GUV3"/>
<feature type="compositionally biased region" description="Basic and acidic residues" evidence="1">
    <location>
        <begin position="704"/>
        <end position="715"/>
    </location>
</feature>
<dbReference type="EMBL" id="BEYU01000205">
    <property type="protein sequence ID" value="GBG34630.1"/>
    <property type="molecule type" value="Genomic_DNA"/>
</dbReference>
<keyword evidence="2" id="KW-1133">Transmembrane helix</keyword>
<feature type="region of interest" description="Disordered" evidence="1">
    <location>
        <begin position="57"/>
        <end position="83"/>
    </location>
</feature>
<reference evidence="3 4" key="1">
    <citation type="submission" date="2017-12" db="EMBL/GenBank/DDBJ databases">
        <title>Sequencing, de novo assembly and annotation of complete genome of a new Thraustochytrid species, strain FCC1311.</title>
        <authorList>
            <person name="Sedici K."/>
            <person name="Godart F."/>
            <person name="Aiese Cigliano R."/>
            <person name="Sanseverino W."/>
            <person name="Barakat M."/>
            <person name="Ortet P."/>
            <person name="Marechal E."/>
            <person name="Cagnac O."/>
            <person name="Amato A."/>
        </authorList>
    </citation>
    <scope>NUCLEOTIDE SEQUENCE [LARGE SCALE GENOMIC DNA]</scope>
</reference>
<accession>A0A2R5GUV3</accession>
<feature type="compositionally biased region" description="Polar residues" evidence="1">
    <location>
        <begin position="351"/>
        <end position="361"/>
    </location>
</feature>
<evidence type="ECO:0000256" key="2">
    <source>
        <dbReference type="SAM" id="Phobius"/>
    </source>
</evidence>